<dbReference type="OrthoDB" id="220328at2"/>
<gene>
    <name evidence="1" type="ORF">Pla22_31390</name>
</gene>
<dbReference type="EMBL" id="SJPI01000002">
    <property type="protein sequence ID" value="TWT50397.1"/>
    <property type="molecule type" value="Genomic_DNA"/>
</dbReference>
<dbReference type="Gene3D" id="2.120.10.30">
    <property type="entry name" value="TolB, C-terminal domain"/>
    <property type="match status" value="1"/>
</dbReference>
<evidence type="ECO:0000313" key="1">
    <source>
        <dbReference type="EMBL" id="TWT50397.1"/>
    </source>
</evidence>
<organism evidence="1 2">
    <name type="scientific">Rubripirellula amarantea</name>
    <dbReference type="NCBI Taxonomy" id="2527999"/>
    <lineage>
        <taxon>Bacteria</taxon>
        <taxon>Pseudomonadati</taxon>
        <taxon>Planctomycetota</taxon>
        <taxon>Planctomycetia</taxon>
        <taxon>Pirellulales</taxon>
        <taxon>Pirellulaceae</taxon>
        <taxon>Rubripirellula</taxon>
    </lineage>
</organism>
<dbReference type="GO" id="GO:0004553">
    <property type="term" value="F:hydrolase activity, hydrolyzing O-glycosyl compounds"/>
    <property type="evidence" value="ECO:0007669"/>
    <property type="project" value="InterPro"/>
</dbReference>
<comment type="caution">
    <text evidence="1">The sequence shown here is derived from an EMBL/GenBank/DDBJ whole genome shotgun (WGS) entry which is preliminary data.</text>
</comment>
<sequence>MLHRAKRKATSPRSRRMRAFEPLETRRLLAGEILSFHLNARTADDVTALTDTSTRHTEVEVGQIFHLEISYQDLREPGLGETPEFGAYSIGVDVLASLPDAIVPVLTETQRILIGPSIKNAVEGTIDVSLVGIARTTTIDLIDFANSPNLTIKDAVVALGYSPEHIDVSFRSNEEGFMLLEVRYNDVSFAGINLPDLAFDFDVTDAGGDNVAVNLELESVPPVLNDGSINGQALKYNYDTHSRTYRDNQSFYDAINRGVYNPQLGFDEVNGVGELLYLPTEYGVDRSQPFDVLSIPVYINREVSNLELSLNPAERFHSNLVFGSDAALTNDQLEFDPANSTMTVSAKGSIVDSPLRNFYFTAVTEHGGHGLYMSDGNTTRLIRERFDGPDFAPQDLLYAANRLFFTATTNTGEREIYVTDGSEVGTRLLTNISGATGSEPMNLTDAGDRVYFTSVRADGQRELYVTEGDFTSARAVANLSGAISSEPEDLTVIGNKLYFTAINTRSERELYVTDGTRENTRPLLNLHSRFSSEPADITILGDKIVFSANARTGGTRQLYISDGTLGGTVAIASTNPEDLVVLDGKLFFTQETTNGSRVLSRTDGTTAGTVQIMTPNGTAFTHVLESVPFAGELYFVGQDANGSELYSVTSTSTTSRVVRNIAGRANGQPRDLTVVNQRLAFTALLPDGTRELFRTTGTEETTTLVANLYGATSASPESLTKIGNRLAFIATSPTGAKDLYFTDLSRSGTFLIDAALNDDFEMPSDITEANVSKFQIFKNGTGSLNPSTVIPLDANLDGEVSARDALVIVNYLAQINGGESELISDLIDGTPLEASPLDVNRDGSITARDALAVINYLSVQSTQQTALSIDDDDEFVASDDVTPAADEPTLF</sequence>
<accession>A0A5C5WIJ4</accession>
<dbReference type="SUPFAM" id="SSF69304">
    <property type="entry name" value="Tricorn protease N-terminal domain"/>
    <property type="match status" value="1"/>
</dbReference>
<keyword evidence="2" id="KW-1185">Reference proteome</keyword>
<dbReference type="Pfam" id="PF00404">
    <property type="entry name" value="Dockerin_1"/>
    <property type="match status" value="1"/>
</dbReference>
<reference evidence="1 2" key="1">
    <citation type="submission" date="2019-02" db="EMBL/GenBank/DDBJ databases">
        <title>Deep-cultivation of Planctomycetes and their phenomic and genomic characterization uncovers novel biology.</title>
        <authorList>
            <person name="Wiegand S."/>
            <person name="Jogler M."/>
            <person name="Boedeker C."/>
            <person name="Pinto D."/>
            <person name="Vollmers J."/>
            <person name="Rivas-Marin E."/>
            <person name="Kohn T."/>
            <person name="Peeters S.H."/>
            <person name="Heuer A."/>
            <person name="Rast P."/>
            <person name="Oberbeckmann S."/>
            <person name="Bunk B."/>
            <person name="Jeske O."/>
            <person name="Meyerdierks A."/>
            <person name="Storesund J.E."/>
            <person name="Kallscheuer N."/>
            <person name="Luecker S."/>
            <person name="Lage O.M."/>
            <person name="Pohl T."/>
            <person name="Merkel B.J."/>
            <person name="Hornburger P."/>
            <person name="Mueller R.-W."/>
            <person name="Bruemmer F."/>
            <person name="Labrenz M."/>
            <person name="Spormann A.M."/>
            <person name="Op Den Camp H."/>
            <person name="Overmann J."/>
            <person name="Amann R."/>
            <person name="Jetten M.S.M."/>
            <person name="Mascher T."/>
            <person name="Medema M.H."/>
            <person name="Devos D.P."/>
            <person name="Kaster A.-K."/>
            <person name="Ovreas L."/>
            <person name="Rohde M."/>
            <person name="Galperin M.Y."/>
            <person name="Jogler C."/>
        </authorList>
    </citation>
    <scope>NUCLEOTIDE SEQUENCE [LARGE SCALE GENOMIC DNA]</scope>
    <source>
        <strain evidence="1 2">Pla22</strain>
    </source>
</reference>
<dbReference type="InterPro" id="IPR036439">
    <property type="entry name" value="Dockerin_dom_sf"/>
</dbReference>
<dbReference type="SUPFAM" id="SSF63446">
    <property type="entry name" value="Type I dockerin domain"/>
    <property type="match status" value="1"/>
</dbReference>
<name>A0A5C5WIJ4_9BACT</name>
<proteinExistence type="predicted"/>
<protein>
    <submittedName>
        <fullName evidence="1">Dockerin type I repeat protein</fullName>
    </submittedName>
</protein>
<dbReference type="AlphaFoldDB" id="A0A5C5WIJ4"/>
<dbReference type="InterPro" id="IPR002105">
    <property type="entry name" value="Dockerin_1_rpt"/>
</dbReference>
<evidence type="ECO:0000313" key="2">
    <source>
        <dbReference type="Proteomes" id="UP000316598"/>
    </source>
</evidence>
<dbReference type="GO" id="GO:0000272">
    <property type="term" value="P:polysaccharide catabolic process"/>
    <property type="evidence" value="ECO:0007669"/>
    <property type="project" value="InterPro"/>
</dbReference>
<dbReference type="InterPro" id="IPR011042">
    <property type="entry name" value="6-blade_b-propeller_TolB-like"/>
</dbReference>
<dbReference type="Proteomes" id="UP000316598">
    <property type="component" value="Unassembled WGS sequence"/>
</dbReference>
<dbReference type="CDD" id="cd14256">
    <property type="entry name" value="Dockerin_I"/>
    <property type="match status" value="1"/>
</dbReference>
<dbReference type="Gene3D" id="1.10.1330.10">
    <property type="entry name" value="Dockerin domain"/>
    <property type="match status" value="1"/>
</dbReference>